<keyword evidence="13" id="KW-0594">Phospholipid biosynthesis</keyword>
<keyword evidence="9" id="KW-0067">ATP-binding</keyword>
<dbReference type="InterPro" id="IPR000829">
    <property type="entry name" value="DAGK"/>
</dbReference>
<reference evidence="16 17" key="1">
    <citation type="submission" date="2019-05" db="EMBL/GenBank/DDBJ databases">
        <title>Arcobacter cibarius and Arcobacter thereius providing challenges in identification an antibiotic susceptibility and Quinolone resistance.</title>
        <authorList>
            <person name="Busch A."/>
            <person name="Hanel I."/>
            <person name="Hotzel H."/>
            <person name="Tomaso H."/>
        </authorList>
    </citation>
    <scope>NUCLEOTIDE SEQUENCE [LARGE SCALE GENOMIC DNA]</scope>
    <source>
        <strain evidence="16 17">16CS0831-2</strain>
    </source>
</reference>
<keyword evidence="5" id="KW-0808">Transferase</keyword>
<keyword evidence="14" id="KW-1208">Phospholipid metabolism</keyword>
<dbReference type="PANTHER" id="PTHR34299">
    <property type="entry name" value="DIACYLGLYCEROL KINASE"/>
    <property type="match status" value="1"/>
</dbReference>
<evidence type="ECO:0000256" key="10">
    <source>
        <dbReference type="ARBA" id="ARBA00022989"/>
    </source>
</evidence>
<proteinExistence type="inferred from homology"/>
<evidence type="ECO:0000256" key="1">
    <source>
        <dbReference type="ARBA" id="ARBA00004651"/>
    </source>
</evidence>
<evidence type="ECO:0000313" key="17">
    <source>
        <dbReference type="Proteomes" id="UP000305417"/>
    </source>
</evidence>
<organism evidence="16 17">
    <name type="scientific">Aliarcobacter cibarius</name>
    <dbReference type="NCBI Taxonomy" id="255507"/>
    <lineage>
        <taxon>Bacteria</taxon>
        <taxon>Pseudomonadati</taxon>
        <taxon>Campylobacterota</taxon>
        <taxon>Epsilonproteobacteria</taxon>
        <taxon>Campylobacterales</taxon>
        <taxon>Arcobacteraceae</taxon>
        <taxon>Aliarcobacter</taxon>
    </lineage>
</organism>
<keyword evidence="11" id="KW-0443">Lipid metabolism</keyword>
<dbReference type="Pfam" id="PF01219">
    <property type="entry name" value="DAGK_prokar"/>
    <property type="match status" value="1"/>
</dbReference>
<keyword evidence="6 15" id="KW-0812">Transmembrane</keyword>
<dbReference type="CDD" id="cd14263">
    <property type="entry name" value="DAGK_IM_like"/>
    <property type="match status" value="1"/>
</dbReference>
<evidence type="ECO:0000256" key="5">
    <source>
        <dbReference type="ARBA" id="ARBA00022679"/>
    </source>
</evidence>
<protein>
    <submittedName>
        <fullName evidence="16">Diacylglycerol kinase</fullName>
    </submittedName>
</protein>
<keyword evidence="17" id="KW-1185">Reference proteome</keyword>
<evidence type="ECO:0000256" key="3">
    <source>
        <dbReference type="ARBA" id="ARBA00022475"/>
    </source>
</evidence>
<evidence type="ECO:0000256" key="11">
    <source>
        <dbReference type="ARBA" id="ARBA00023098"/>
    </source>
</evidence>
<name>A0ABY2V1T6_9BACT</name>
<evidence type="ECO:0000256" key="7">
    <source>
        <dbReference type="ARBA" id="ARBA00022741"/>
    </source>
</evidence>
<evidence type="ECO:0000256" key="15">
    <source>
        <dbReference type="SAM" id="Phobius"/>
    </source>
</evidence>
<evidence type="ECO:0000256" key="4">
    <source>
        <dbReference type="ARBA" id="ARBA00022516"/>
    </source>
</evidence>
<dbReference type="Proteomes" id="UP000305417">
    <property type="component" value="Unassembled WGS sequence"/>
</dbReference>
<feature type="transmembrane region" description="Helical" evidence="15">
    <location>
        <begin position="92"/>
        <end position="116"/>
    </location>
</feature>
<evidence type="ECO:0000256" key="13">
    <source>
        <dbReference type="ARBA" id="ARBA00023209"/>
    </source>
</evidence>
<keyword evidence="12 15" id="KW-0472">Membrane</keyword>
<comment type="caution">
    <text evidence="16">The sequence shown here is derived from an EMBL/GenBank/DDBJ whole genome shotgun (WGS) entry which is preliminary data.</text>
</comment>
<dbReference type="GO" id="GO:0016301">
    <property type="term" value="F:kinase activity"/>
    <property type="evidence" value="ECO:0007669"/>
    <property type="project" value="UniProtKB-KW"/>
</dbReference>
<gene>
    <name evidence="16" type="ORF">FE247_10305</name>
</gene>
<keyword evidence="4" id="KW-0444">Lipid biosynthesis</keyword>
<evidence type="ECO:0000256" key="2">
    <source>
        <dbReference type="ARBA" id="ARBA00005967"/>
    </source>
</evidence>
<dbReference type="EMBL" id="VBUC01000036">
    <property type="protein sequence ID" value="TLS96012.1"/>
    <property type="molecule type" value="Genomic_DNA"/>
</dbReference>
<evidence type="ECO:0000256" key="12">
    <source>
        <dbReference type="ARBA" id="ARBA00023136"/>
    </source>
</evidence>
<keyword evidence="10 15" id="KW-1133">Transmembrane helix</keyword>
<feature type="transmembrane region" description="Helical" evidence="15">
    <location>
        <begin position="50"/>
        <end position="71"/>
    </location>
</feature>
<evidence type="ECO:0000256" key="8">
    <source>
        <dbReference type="ARBA" id="ARBA00022777"/>
    </source>
</evidence>
<evidence type="ECO:0000256" key="9">
    <source>
        <dbReference type="ARBA" id="ARBA00022840"/>
    </source>
</evidence>
<dbReference type="Gene3D" id="1.10.287.3610">
    <property type="match status" value="1"/>
</dbReference>
<evidence type="ECO:0000256" key="6">
    <source>
        <dbReference type="ARBA" id="ARBA00022692"/>
    </source>
</evidence>
<evidence type="ECO:0000313" key="16">
    <source>
        <dbReference type="EMBL" id="TLS96012.1"/>
    </source>
</evidence>
<dbReference type="RefSeq" id="WP_138109146.1">
    <property type="nucleotide sequence ID" value="NZ_JANJGI010000015.1"/>
</dbReference>
<comment type="subcellular location">
    <subcellularLocation>
        <location evidence="1">Cell membrane</location>
        <topology evidence="1">Multi-pass membrane protein</topology>
    </subcellularLocation>
</comment>
<accession>A0ABY2V1T6</accession>
<keyword evidence="8 16" id="KW-0418">Kinase</keyword>
<keyword evidence="7" id="KW-0547">Nucleotide-binding</keyword>
<comment type="similarity">
    <text evidence="2">Belongs to the bacterial diacylglycerol kinase family.</text>
</comment>
<evidence type="ECO:0000256" key="14">
    <source>
        <dbReference type="ARBA" id="ARBA00023264"/>
    </source>
</evidence>
<keyword evidence="3" id="KW-1003">Cell membrane</keyword>
<sequence length="118" mass="13272">MKNQSIWKKLKFAFNGIVYATKNEHNMQRHLISALIVICLFSYFKISIFWWALIILCIGLIIASELLNSAIEALIDYLHPELHEKIGKIKDMLAGMVLILSITAAIIGFLAILSVLSA</sequence>
<dbReference type="PANTHER" id="PTHR34299:SF1">
    <property type="entry name" value="DIACYLGLYCEROL KINASE"/>
    <property type="match status" value="1"/>
</dbReference>
<dbReference type="InterPro" id="IPR036945">
    <property type="entry name" value="DAGK_sf"/>
</dbReference>